<reference evidence="2" key="2">
    <citation type="journal article" date="2022" name="Microbiol. Resour. Announc.">
        <title>Whole-Genome Sequence of Entomortierella parvispora E1425, a Mucoromycotan Fungus Associated with Burkholderiaceae-Related Endosymbiotic Bacteria.</title>
        <authorList>
            <person name="Herlambang A."/>
            <person name="Guo Y."/>
            <person name="Takashima Y."/>
            <person name="Narisawa K."/>
            <person name="Ohta H."/>
            <person name="Nishizawa T."/>
        </authorList>
    </citation>
    <scope>NUCLEOTIDE SEQUENCE</scope>
    <source>
        <strain evidence="2">E1425</strain>
    </source>
</reference>
<organism evidence="2 3">
    <name type="scientific">Entomortierella parvispora</name>
    <dbReference type="NCBI Taxonomy" id="205924"/>
    <lineage>
        <taxon>Eukaryota</taxon>
        <taxon>Fungi</taxon>
        <taxon>Fungi incertae sedis</taxon>
        <taxon>Mucoromycota</taxon>
        <taxon>Mortierellomycotina</taxon>
        <taxon>Mortierellomycetes</taxon>
        <taxon>Mortierellales</taxon>
        <taxon>Mortierellaceae</taxon>
        <taxon>Entomortierella</taxon>
    </lineage>
</organism>
<dbReference type="OrthoDB" id="2448743at2759"/>
<sequence>MDIPELLQTIGRYLDNNSLASCVRVCLTWHQIFIPCLYNTIESQRTSIEGLTRHAHHIRHLDLSMDSKGYLDMYTPLRSECHNLLRLVVSCNDDSYENNDLYWNAVDFVLANRSLRTLTIFDREPNVYRPCWKLMFTQCPQSLRELHLTSVKLHSEEETTQLMLLAGSLTTLVLKGCCAIWSDSFTADPQFPLIEHLEIHDMFDTTAQELKWIQQCPSLKCLRWGNEMSGRSTHSDATVFKSLNTPTWPLLQELTLQSLNIDMSDRQVSWLLEACGPLRKFAIASSGFWYRSFRSLERHFETLEELRLDSCRDLRSFMSQRILTSCPRLIHLALPVLEGHELVEGTKGMEARSRRLEEDARTDLRKKEQDEAAADVDENPTELNTIIASYSVRDLGQVRPWVCKGLLYLKMFITFTLPFPSGTEDDDCDDWDEIVFQQLSQLTELQTLDVSDTSFHPENLWVTWRNPQFKLQSGLAKLAPITRLQFLLFDDTVQCLDVEDLRWIMDHFSHLEQISPVLHLEDEICDELLKIVEEKGIRTCEDRSP</sequence>
<accession>A0A9P3M0F9</accession>
<reference evidence="2" key="1">
    <citation type="submission" date="2021-11" db="EMBL/GenBank/DDBJ databases">
        <authorList>
            <person name="Herlambang A."/>
            <person name="Guo Y."/>
            <person name="Takashima Y."/>
            <person name="Nishizawa T."/>
        </authorList>
    </citation>
    <scope>NUCLEOTIDE SEQUENCE</scope>
    <source>
        <strain evidence="2">E1425</strain>
    </source>
</reference>
<dbReference type="Gene3D" id="3.80.10.10">
    <property type="entry name" value="Ribonuclease Inhibitor"/>
    <property type="match status" value="1"/>
</dbReference>
<gene>
    <name evidence="2" type="ORF">EMPS_09875</name>
</gene>
<comment type="caution">
    <text evidence="2">The sequence shown here is derived from an EMBL/GenBank/DDBJ whole genome shotgun (WGS) entry which is preliminary data.</text>
</comment>
<feature type="region of interest" description="Disordered" evidence="1">
    <location>
        <begin position="348"/>
        <end position="376"/>
    </location>
</feature>
<protein>
    <recommendedName>
        <fullName evidence="4">F-box domain-containing protein</fullName>
    </recommendedName>
</protein>
<dbReference type="AlphaFoldDB" id="A0A9P3M0F9"/>
<evidence type="ECO:0000256" key="1">
    <source>
        <dbReference type="SAM" id="MobiDB-lite"/>
    </source>
</evidence>
<keyword evidence="3" id="KW-1185">Reference proteome</keyword>
<name>A0A9P3M0F9_9FUNG</name>
<evidence type="ECO:0000313" key="3">
    <source>
        <dbReference type="Proteomes" id="UP000827284"/>
    </source>
</evidence>
<dbReference type="InterPro" id="IPR032675">
    <property type="entry name" value="LRR_dom_sf"/>
</dbReference>
<proteinExistence type="predicted"/>
<evidence type="ECO:0000313" key="2">
    <source>
        <dbReference type="EMBL" id="GJJ77516.1"/>
    </source>
</evidence>
<dbReference type="EMBL" id="BQFW01000013">
    <property type="protein sequence ID" value="GJJ77516.1"/>
    <property type="molecule type" value="Genomic_DNA"/>
</dbReference>
<dbReference type="Proteomes" id="UP000827284">
    <property type="component" value="Unassembled WGS sequence"/>
</dbReference>
<evidence type="ECO:0008006" key="4">
    <source>
        <dbReference type="Google" id="ProtNLM"/>
    </source>
</evidence>
<dbReference type="SUPFAM" id="SSF52047">
    <property type="entry name" value="RNI-like"/>
    <property type="match status" value="1"/>
</dbReference>
<feature type="compositionally biased region" description="Basic and acidic residues" evidence="1">
    <location>
        <begin position="348"/>
        <end position="370"/>
    </location>
</feature>